<protein>
    <recommendedName>
        <fullName evidence="3">DUF3052 domain-containing protein</fullName>
    </recommendedName>
</protein>
<dbReference type="EMBL" id="JBITMB010000005">
    <property type="protein sequence ID" value="MFI7443015.1"/>
    <property type="molecule type" value="Genomic_DNA"/>
</dbReference>
<comment type="caution">
    <text evidence="1">The sequence shown here is derived from an EMBL/GenBank/DDBJ whole genome shotgun (WGS) entry which is preliminary data.</text>
</comment>
<sequence>MAAKTVADKLLVKPGSTLWISGPDHRDRVGPLPEGATHTDDLAQAAVAVLFAADAAAARSLLDEHRDDLTRPATLWVAYPKGNASDINRDTLWPIVGEYGLRPNGQVAVDEVWSALRFRPLKEGEPPFTGGRSA</sequence>
<evidence type="ECO:0000313" key="2">
    <source>
        <dbReference type="Proteomes" id="UP001612928"/>
    </source>
</evidence>
<reference evidence="1 2" key="1">
    <citation type="submission" date="2024-10" db="EMBL/GenBank/DDBJ databases">
        <title>The Natural Products Discovery Center: Release of the First 8490 Sequenced Strains for Exploring Actinobacteria Biosynthetic Diversity.</title>
        <authorList>
            <person name="Kalkreuter E."/>
            <person name="Kautsar S.A."/>
            <person name="Yang D."/>
            <person name="Bader C.D."/>
            <person name="Teijaro C.N."/>
            <person name="Fluegel L."/>
            <person name="Davis C.M."/>
            <person name="Simpson J.R."/>
            <person name="Lauterbach L."/>
            <person name="Steele A.D."/>
            <person name="Gui C."/>
            <person name="Meng S."/>
            <person name="Li G."/>
            <person name="Viehrig K."/>
            <person name="Ye F."/>
            <person name="Su P."/>
            <person name="Kiefer A.F."/>
            <person name="Nichols A."/>
            <person name="Cepeda A.J."/>
            <person name="Yan W."/>
            <person name="Fan B."/>
            <person name="Jiang Y."/>
            <person name="Adhikari A."/>
            <person name="Zheng C.-J."/>
            <person name="Schuster L."/>
            <person name="Cowan T.M."/>
            <person name="Smanski M.J."/>
            <person name="Chevrette M.G."/>
            <person name="De Carvalho L.P.S."/>
            <person name="Shen B."/>
        </authorList>
    </citation>
    <scope>NUCLEOTIDE SEQUENCE [LARGE SCALE GENOMIC DNA]</scope>
    <source>
        <strain evidence="1 2">NPDC049503</strain>
    </source>
</reference>
<gene>
    <name evidence="1" type="ORF">ACIBP5_23850</name>
</gene>
<keyword evidence="2" id="KW-1185">Reference proteome</keyword>
<evidence type="ECO:0008006" key="3">
    <source>
        <dbReference type="Google" id="ProtNLM"/>
    </source>
</evidence>
<accession>A0ABW8A8A6</accession>
<dbReference type="Proteomes" id="UP001612928">
    <property type="component" value="Unassembled WGS sequence"/>
</dbReference>
<proteinExistence type="predicted"/>
<evidence type="ECO:0000313" key="1">
    <source>
        <dbReference type="EMBL" id="MFI7443015.1"/>
    </source>
</evidence>
<organism evidence="1 2">
    <name type="scientific">Nonomuraea indica</name>
    <dbReference type="NCBI Taxonomy" id="1581193"/>
    <lineage>
        <taxon>Bacteria</taxon>
        <taxon>Bacillati</taxon>
        <taxon>Actinomycetota</taxon>
        <taxon>Actinomycetes</taxon>
        <taxon>Streptosporangiales</taxon>
        <taxon>Streptosporangiaceae</taxon>
        <taxon>Nonomuraea</taxon>
    </lineage>
</organism>
<dbReference type="RefSeq" id="WP_397023062.1">
    <property type="nucleotide sequence ID" value="NZ_JBITMB010000005.1"/>
</dbReference>
<name>A0ABW8A8A6_9ACTN</name>